<comment type="subcellular location">
    <subcellularLocation>
        <location evidence="1">Cytoplasm</location>
    </subcellularLocation>
</comment>
<evidence type="ECO:0000259" key="7">
    <source>
        <dbReference type="PROSITE" id="PS51981"/>
    </source>
</evidence>
<evidence type="ECO:0000256" key="5">
    <source>
        <dbReference type="ARBA" id="ARBA00022833"/>
    </source>
</evidence>
<proteinExistence type="predicted"/>
<keyword evidence="3" id="KW-0479">Metal-binding</keyword>
<keyword evidence="5" id="KW-0862">Zinc</keyword>
<organism evidence="8 9">
    <name type="scientific">Desmophyllum pertusum</name>
    <dbReference type="NCBI Taxonomy" id="174260"/>
    <lineage>
        <taxon>Eukaryota</taxon>
        <taxon>Metazoa</taxon>
        <taxon>Cnidaria</taxon>
        <taxon>Anthozoa</taxon>
        <taxon>Hexacorallia</taxon>
        <taxon>Scleractinia</taxon>
        <taxon>Caryophylliina</taxon>
        <taxon>Caryophylliidae</taxon>
        <taxon>Desmophyllum</taxon>
    </lineage>
</organism>
<dbReference type="OrthoDB" id="2423195at2759"/>
<dbReference type="AlphaFoldDB" id="A0A9X0CEX5"/>
<reference evidence="8" key="1">
    <citation type="submission" date="2023-01" db="EMBL/GenBank/DDBJ databases">
        <title>Genome assembly of the deep-sea coral Lophelia pertusa.</title>
        <authorList>
            <person name="Herrera S."/>
            <person name="Cordes E."/>
        </authorList>
    </citation>
    <scope>NUCLEOTIDE SEQUENCE</scope>
    <source>
        <strain evidence="8">USNM1676648</strain>
        <tissue evidence="8">Polyp</tissue>
    </source>
</reference>
<evidence type="ECO:0000313" key="9">
    <source>
        <dbReference type="Proteomes" id="UP001163046"/>
    </source>
</evidence>
<keyword evidence="2" id="KW-0963">Cytoplasm</keyword>
<evidence type="ECO:0000256" key="1">
    <source>
        <dbReference type="ARBA" id="ARBA00004496"/>
    </source>
</evidence>
<dbReference type="InterPro" id="IPR046439">
    <property type="entry name" value="ZF_RZ_dom"/>
</dbReference>
<dbReference type="Pfam" id="PF20173">
    <property type="entry name" value="ZnF_RZ-type"/>
    <property type="match status" value="1"/>
</dbReference>
<dbReference type="Proteomes" id="UP001163046">
    <property type="component" value="Unassembled WGS sequence"/>
</dbReference>
<sequence>MMGSLLMFNSSSAQSVRVPIRTSLRYGNIIKKILADLEQIKRKILLGKGQRIQGAQEVARLKMKIQTIDEFPEDQEKINRSLDVSVRYKDLTDERVTVFENQISLLSFLQTLKATIKAEELLQGTKEDLENKVKQLRSRVMTFRFGFSDQELEELSGEMHRTQLLVDFRMLKMQLDIRGIKLGVTDTVMIGLLKQHWIQGRQLTKNIESNTRLVLNVSDENRTLKSCPMRLQEDEKDLIVKAMGMTQGYWFKCQNGHIYCSTECDGAMEERKCPECGLLYS</sequence>
<accession>A0A9X0CEX5</accession>
<gene>
    <name evidence="8" type="primary">ZNFX1_20</name>
    <name evidence="8" type="ORF">OS493_017071</name>
</gene>
<dbReference type="GO" id="GO:0002376">
    <property type="term" value="P:immune system process"/>
    <property type="evidence" value="ECO:0007669"/>
    <property type="project" value="UniProtKB-KW"/>
</dbReference>
<dbReference type="GO" id="GO:0005737">
    <property type="term" value="C:cytoplasm"/>
    <property type="evidence" value="ECO:0007669"/>
    <property type="project" value="UniProtKB-SubCell"/>
</dbReference>
<evidence type="ECO:0000256" key="4">
    <source>
        <dbReference type="ARBA" id="ARBA00022771"/>
    </source>
</evidence>
<keyword evidence="4" id="KW-0863">Zinc-finger</keyword>
<evidence type="ECO:0000256" key="3">
    <source>
        <dbReference type="ARBA" id="ARBA00022723"/>
    </source>
</evidence>
<dbReference type="EMBL" id="MU827786">
    <property type="protein sequence ID" value="KAJ7333534.1"/>
    <property type="molecule type" value="Genomic_DNA"/>
</dbReference>
<dbReference type="PROSITE" id="PS51981">
    <property type="entry name" value="ZF_RZ"/>
    <property type="match status" value="1"/>
</dbReference>
<protein>
    <submittedName>
        <fullName evidence="8">NFX1-type zinc finger-containing protein 1</fullName>
    </submittedName>
</protein>
<evidence type="ECO:0000313" key="8">
    <source>
        <dbReference type="EMBL" id="KAJ7333534.1"/>
    </source>
</evidence>
<keyword evidence="9" id="KW-1185">Reference proteome</keyword>
<comment type="caution">
    <text evidence="8">The sequence shown here is derived from an EMBL/GenBank/DDBJ whole genome shotgun (WGS) entry which is preliminary data.</text>
</comment>
<feature type="domain" description="RZ-type" evidence="7">
    <location>
        <begin position="231"/>
        <end position="281"/>
    </location>
</feature>
<evidence type="ECO:0000256" key="6">
    <source>
        <dbReference type="ARBA" id="ARBA00022859"/>
    </source>
</evidence>
<keyword evidence="6" id="KW-0391">Immunity</keyword>
<evidence type="ECO:0000256" key="2">
    <source>
        <dbReference type="ARBA" id="ARBA00022490"/>
    </source>
</evidence>
<name>A0A9X0CEX5_9CNID</name>
<dbReference type="GO" id="GO:0008270">
    <property type="term" value="F:zinc ion binding"/>
    <property type="evidence" value="ECO:0007669"/>
    <property type="project" value="UniProtKB-KW"/>
</dbReference>